<dbReference type="PANTHER" id="PTHR34205:SF2">
    <property type="entry name" value="DUF962 DOMAIN-CONTAINING PROTEIN"/>
    <property type="match status" value="1"/>
</dbReference>
<feature type="transmembrane region" description="Helical" evidence="1">
    <location>
        <begin position="63"/>
        <end position="82"/>
    </location>
</feature>
<organism evidence="2 3">
    <name type="scientific">Circinella minor</name>
    <dbReference type="NCBI Taxonomy" id="1195481"/>
    <lineage>
        <taxon>Eukaryota</taxon>
        <taxon>Fungi</taxon>
        <taxon>Fungi incertae sedis</taxon>
        <taxon>Mucoromycota</taxon>
        <taxon>Mucoromycotina</taxon>
        <taxon>Mucoromycetes</taxon>
        <taxon>Mucorales</taxon>
        <taxon>Lichtheimiaceae</taxon>
        <taxon>Circinella</taxon>
    </lineage>
</organism>
<protein>
    <recommendedName>
        <fullName evidence="4">DUF962 domain-containing protein</fullName>
    </recommendedName>
</protein>
<comment type="caution">
    <text evidence="2">The sequence shown here is derived from an EMBL/GenBank/DDBJ whole genome shotgun (WGS) entry which is preliminary data.</text>
</comment>
<proteinExistence type="predicted"/>
<accession>A0A8H7VJS4</accession>
<dbReference type="Pfam" id="PF06127">
    <property type="entry name" value="Mpo1-like"/>
    <property type="match status" value="1"/>
</dbReference>
<evidence type="ECO:0000313" key="2">
    <source>
        <dbReference type="EMBL" id="KAG2223145.1"/>
    </source>
</evidence>
<dbReference type="Proteomes" id="UP000646827">
    <property type="component" value="Unassembled WGS sequence"/>
</dbReference>
<dbReference type="InterPro" id="IPR009305">
    <property type="entry name" value="Mpo1-like"/>
</dbReference>
<feature type="transmembrane region" description="Helical" evidence="1">
    <location>
        <begin position="40"/>
        <end position="57"/>
    </location>
</feature>
<evidence type="ECO:0000256" key="1">
    <source>
        <dbReference type="SAM" id="Phobius"/>
    </source>
</evidence>
<gene>
    <name evidence="2" type="ORF">INT45_005701</name>
</gene>
<keyword evidence="1" id="KW-1133">Transmembrane helix</keyword>
<dbReference type="PANTHER" id="PTHR34205">
    <property type="entry name" value="TRANSMEMBRANE PROTEIN"/>
    <property type="match status" value="1"/>
</dbReference>
<keyword evidence="1" id="KW-0472">Membrane</keyword>
<dbReference type="OrthoDB" id="5511466at2759"/>
<keyword evidence="3" id="KW-1185">Reference proteome</keyword>
<dbReference type="AlphaFoldDB" id="A0A8H7VJS4"/>
<reference evidence="2 3" key="1">
    <citation type="submission" date="2020-12" db="EMBL/GenBank/DDBJ databases">
        <title>Metabolic potential, ecology and presence of endohyphal bacteria is reflected in genomic diversity of Mucoromycotina.</title>
        <authorList>
            <person name="Muszewska A."/>
            <person name="Okrasinska A."/>
            <person name="Steczkiewicz K."/>
            <person name="Drgas O."/>
            <person name="Orlowska M."/>
            <person name="Perlinska-Lenart U."/>
            <person name="Aleksandrzak-Piekarczyk T."/>
            <person name="Szatraj K."/>
            <person name="Zielenkiewicz U."/>
            <person name="Pilsyk S."/>
            <person name="Malc E."/>
            <person name="Mieczkowski P."/>
            <person name="Kruszewska J.S."/>
            <person name="Biernat P."/>
            <person name="Pawlowska J."/>
        </authorList>
    </citation>
    <scope>NUCLEOTIDE SEQUENCE [LARGE SCALE GENOMIC DNA]</scope>
    <source>
        <strain evidence="2 3">CBS 142.35</strain>
    </source>
</reference>
<sequence>MTIVNHNYSLRAEPEGGFKSVNSFYPYYLGEHCNQTNRRLHITGTTLSILITILAILKKRPILLLVALVQGYGFAWVGHFIFEKNKPATFRYPIYSLICDFKLWREVITGNRKF</sequence>
<evidence type="ECO:0000313" key="3">
    <source>
        <dbReference type="Proteomes" id="UP000646827"/>
    </source>
</evidence>
<evidence type="ECO:0008006" key="4">
    <source>
        <dbReference type="Google" id="ProtNLM"/>
    </source>
</evidence>
<name>A0A8H7VJS4_9FUNG</name>
<keyword evidence="1" id="KW-0812">Transmembrane</keyword>
<dbReference type="EMBL" id="JAEPRB010000067">
    <property type="protein sequence ID" value="KAG2223145.1"/>
    <property type="molecule type" value="Genomic_DNA"/>
</dbReference>